<gene>
    <name evidence="7" type="ORF">MSTO_31000</name>
</gene>
<dbReference type="GO" id="GO:0000976">
    <property type="term" value="F:transcription cis-regulatory region binding"/>
    <property type="evidence" value="ECO:0007669"/>
    <property type="project" value="TreeGrafter"/>
</dbReference>
<dbReference type="Gene3D" id="1.10.10.60">
    <property type="entry name" value="Homeodomain-like"/>
    <property type="match status" value="1"/>
</dbReference>
<evidence type="ECO:0000256" key="1">
    <source>
        <dbReference type="ARBA" id="ARBA00011738"/>
    </source>
</evidence>
<dbReference type="GO" id="GO:0045892">
    <property type="term" value="P:negative regulation of DNA-templated transcription"/>
    <property type="evidence" value="ECO:0007669"/>
    <property type="project" value="UniProtKB-ARBA"/>
</dbReference>
<evidence type="ECO:0000259" key="6">
    <source>
        <dbReference type="PROSITE" id="PS50977"/>
    </source>
</evidence>
<evidence type="ECO:0000313" key="7">
    <source>
        <dbReference type="EMBL" id="BBY22895.1"/>
    </source>
</evidence>
<dbReference type="RefSeq" id="WP_163790776.1">
    <property type="nucleotide sequence ID" value="NZ_AP022587.1"/>
</dbReference>
<keyword evidence="8" id="KW-1185">Reference proteome</keyword>
<dbReference type="InterPro" id="IPR009057">
    <property type="entry name" value="Homeodomain-like_sf"/>
</dbReference>
<dbReference type="PANTHER" id="PTHR30055">
    <property type="entry name" value="HTH-TYPE TRANSCRIPTIONAL REGULATOR RUTR"/>
    <property type="match status" value="1"/>
</dbReference>
<dbReference type="InterPro" id="IPR036271">
    <property type="entry name" value="Tet_transcr_reg_TetR-rel_C_sf"/>
</dbReference>
<dbReference type="PANTHER" id="PTHR30055:SF146">
    <property type="entry name" value="HTH-TYPE TRANSCRIPTIONAL DUAL REGULATOR CECR"/>
    <property type="match status" value="1"/>
</dbReference>
<keyword evidence="4" id="KW-0804">Transcription</keyword>
<dbReference type="AlphaFoldDB" id="A0A7I7Q9B1"/>
<protein>
    <submittedName>
        <fullName evidence="7">TetR family transcriptional regulator</fullName>
    </submittedName>
</protein>
<dbReference type="Pfam" id="PF00440">
    <property type="entry name" value="TetR_N"/>
    <property type="match status" value="1"/>
</dbReference>
<dbReference type="SUPFAM" id="SSF46689">
    <property type="entry name" value="Homeodomain-like"/>
    <property type="match status" value="1"/>
</dbReference>
<feature type="DNA-binding region" description="H-T-H motif" evidence="5">
    <location>
        <begin position="37"/>
        <end position="56"/>
    </location>
</feature>
<evidence type="ECO:0000313" key="8">
    <source>
        <dbReference type="Proteomes" id="UP000467130"/>
    </source>
</evidence>
<proteinExistence type="predicted"/>
<dbReference type="PRINTS" id="PR00455">
    <property type="entry name" value="HTHTETR"/>
</dbReference>
<keyword evidence="2" id="KW-0805">Transcription regulation</keyword>
<evidence type="ECO:0000256" key="4">
    <source>
        <dbReference type="ARBA" id="ARBA00023163"/>
    </source>
</evidence>
<comment type="subunit">
    <text evidence="1">Homodimer.</text>
</comment>
<dbReference type="FunFam" id="1.10.10.60:FF:000141">
    <property type="entry name" value="TetR family transcriptional regulator"/>
    <property type="match status" value="1"/>
</dbReference>
<dbReference type="PROSITE" id="PS50977">
    <property type="entry name" value="HTH_TETR_2"/>
    <property type="match status" value="1"/>
</dbReference>
<name>A0A7I7Q9B1_9MYCO</name>
<dbReference type="GO" id="GO:0003700">
    <property type="term" value="F:DNA-binding transcription factor activity"/>
    <property type="evidence" value="ECO:0007669"/>
    <property type="project" value="TreeGrafter"/>
</dbReference>
<dbReference type="Pfam" id="PF14246">
    <property type="entry name" value="TetR_C_7"/>
    <property type="match status" value="1"/>
</dbReference>
<feature type="domain" description="HTH tetR-type" evidence="6">
    <location>
        <begin position="14"/>
        <end position="74"/>
    </location>
</feature>
<dbReference type="InterPro" id="IPR001647">
    <property type="entry name" value="HTH_TetR"/>
</dbReference>
<dbReference type="InterPro" id="IPR050109">
    <property type="entry name" value="HTH-type_TetR-like_transc_reg"/>
</dbReference>
<organism evidence="7 8">
    <name type="scientific">Mycobacterium stomatepiae</name>
    <dbReference type="NCBI Taxonomy" id="470076"/>
    <lineage>
        <taxon>Bacteria</taxon>
        <taxon>Bacillati</taxon>
        <taxon>Actinomycetota</taxon>
        <taxon>Actinomycetes</taxon>
        <taxon>Mycobacteriales</taxon>
        <taxon>Mycobacteriaceae</taxon>
        <taxon>Mycobacterium</taxon>
        <taxon>Mycobacterium simiae complex</taxon>
    </lineage>
</organism>
<sequence>MTGPPQTYHQRVSEEKRAAIIAAAVSLFLERGYAETSLARIAEVARVSTATLFKQFPTKAELFAAMVVQYWQLSDAGLHAPAAGDPAAGLQMLGERYVELMSREEMVALFRIVIAEAPRFPDLAEAQFTLGKAPFFNSVKSYLGDEHAAGTLDCPDPELAATQFLGMISNFAFWPRLLLVAWHPNSEELHRTVAEAARAIIARYGLRT</sequence>
<dbReference type="Gene3D" id="1.10.357.10">
    <property type="entry name" value="Tetracycline Repressor, domain 2"/>
    <property type="match status" value="1"/>
</dbReference>
<accession>A0A7I7Q9B1</accession>
<keyword evidence="3 5" id="KW-0238">DNA-binding</keyword>
<dbReference type="KEGG" id="msto:MSTO_31000"/>
<reference evidence="7 8" key="1">
    <citation type="journal article" date="2019" name="Emerg. Microbes Infect.">
        <title>Comprehensive subspecies identification of 175 nontuberculous mycobacteria species based on 7547 genomic profiles.</title>
        <authorList>
            <person name="Matsumoto Y."/>
            <person name="Kinjo T."/>
            <person name="Motooka D."/>
            <person name="Nabeya D."/>
            <person name="Jung N."/>
            <person name="Uechi K."/>
            <person name="Horii T."/>
            <person name="Iida T."/>
            <person name="Fujita J."/>
            <person name="Nakamura S."/>
        </authorList>
    </citation>
    <scope>NUCLEOTIDE SEQUENCE [LARGE SCALE GENOMIC DNA]</scope>
    <source>
        <strain evidence="7 8">JCM 17783</strain>
    </source>
</reference>
<dbReference type="InterPro" id="IPR039536">
    <property type="entry name" value="TetR_C_Proteobacteria"/>
</dbReference>
<evidence type="ECO:0000256" key="3">
    <source>
        <dbReference type="ARBA" id="ARBA00023125"/>
    </source>
</evidence>
<evidence type="ECO:0000256" key="5">
    <source>
        <dbReference type="PROSITE-ProRule" id="PRU00335"/>
    </source>
</evidence>
<dbReference type="Proteomes" id="UP000467130">
    <property type="component" value="Chromosome"/>
</dbReference>
<dbReference type="SUPFAM" id="SSF48498">
    <property type="entry name" value="Tetracyclin repressor-like, C-terminal domain"/>
    <property type="match status" value="1"/>
</dbReference>
<evidence type="ECO:0000256" key="2">
    <source>
        <dbReference type="ARBA" id="ARBA00023015"/>
    </source>
</evidence>
<dbReference type="EMBL" id="AP022587">
    <property type="protein sequence ID" value="BBY22895.1"/>
    <property type="molecule type" value="Genomic_DNA"/>
</dbReference>